<organism evidence="1 2">
    <name type="scientific">Acanthocheilonema viteae</name>
    <name type="common">Filarial nematode worm</name>
    <name type="synonym">Dipetalonema viteae</name>
    <dbReference type="NCBI Taxonomy" id="6277"/>
    <lineage>
        <taxon>Eukaryota</taxon>
        <taxon>Metazoa</taxon>
        <taxon>Ecdysozoa</taxon>
        <taxon>Nematoda</taxon>
        <taxon>Chromadorea</taxon>
        <taxon>Rhabditida</taxon>
        <taxon>Spirurina</taxon>
        <taxon>Spiruromorpha</taxon>
        <taxon>Filarioidea</taxon>
        <taxon>Onchocercidae</taxon>
        <taxon>Acanthocheilonema</taxon>
    </lineage>
</organism>
<dbReference type="OrthoDB" id="5977230at2759"/>
<sequence>MIEQCPCVKPPGSNECLSYDNRLQAANIDEALHTFPDLSSLTEDALPLVPDENIIMMKSTSQFLLSQKAIYKSPKTYKCDGKECQACKLLITNAFQRANDNKFPTAGSSVSQLSDDIDESFCMRNRSISRNAVNDGMGNITKIKELPTHMEEFIGLLKPKIRKRRTWKKSKQKLLGVAITISCNYKKGEEIAQGWTGLCNLCWQWRKLPTNYFPVLLNEISCDTNDKGCLAGFGNCRSVMRSINVLRNLGTHKSPRWMQESINTVSACECQVEIGTPLHSLVLR</sequence>
<evidence type="ECO:0000313" key="1">
    <source>
        <dbReference type="EMBL" id="VBB30993.1"/>
    </source>
</evidence>
<gene>
    <name evidence="1" type="ORF">NAV_LOCUS5784</name>
</gene>
<dbReference type="InterPro" id="IPR029034">
    <property type="entry name" value="Cystine-knot_cytokine"/>
</dbReference>
<evidence type="ECO:0000313" key="2">
    <source>
        <dbReference type="Proteomes" id="UP000276991"/>
    </source>
</evidence>
<dbReference type="SUPFAM" id="SSF57501">
    <property type="entry name" value="Cystine-knot cytokines"/>
    <property type="match status" value="1"/>
</dbReference>
<proteinExistence type="predicted"/>
<dbReference type="PANTHER" id="PTHR33995">
    <property type="entry name" value="PROTEIN CBG18546"/>
    <property type="match status" value="1"/>
</dbReference>
<reference evidence="1 2" key="1">
    <citation type="submission" date="2018-08" db="EMBL/GenBank/DDBJ databases">
        <authorList>
            <person name="Laetsch R D."/>
            <person name="Stevens L."/>
            <person name="Kumar S."/>
            <person name="Blaxter L. M."/>
        </authorList>
    </citation>
    <scope>NUCLEOTIDE SEQUENCE [LARGE SCALE GENOMIC DNA]</scope>
</reference>
<dbReference type="PANTHER" id="PTHR33995:SF12">
    <property type="entry name" value="CPW-WPC DOMAIN-CONTAINING PROTEIN"/>
    <property type="match status" value="1"/>
</dbReference>
<dbReference type="STRING" id="6277.A0A498SGY9"/>
<keyword evidence="2" id="KW-1185">Reference proteome</keyword>
<dbReference type="AlphaFoldDB" id="A0A498SGY9"/>
<dbReference type="Proteomes" id="UP000276991">
    <property type="component" value="Unassembled WGS sequence"/>
</dbReference>
<name>A0A498SGY9_ACAVI</name>
<protein>
    <submittedName>
        <fullName evidence="1">Uncharacterized protein</fullName>
    </submittedName>
</protein>
<dbReference type="EMBL" id="UPTC01001067">
    <property type="protein sequence ID" value="VBB30993.1"/>
    <property type="molecule type" value="Genomic_DNA"/>
</dbReference>
<accession>A0A498SGY9</accession>